<evidence type="ECO:0000313" key="2">
    <source>
        <dbReference type="EMBL" id="DAD83484.1"/>
    </source>
</evidence>
<sequence length="270" mass="30735">MNGTIKEFTKKEFDAFIAKNGYETFTADQVLKFNQEVINNQNSMDEFSKSCAAADFVSLNRAIVVDNDLVKSVVYYRECQIEPLEKEEFGSIMKSKQVVFADTALNRFKGIVGLPVNNDVIEKARKAEPIGTEKTYGGKLYIKTEKGWRPKPKGTKKETSEEKKETPLKRQITAAQYKDRKDEIIGEISKERLNLMNKYGDNWQDDASSKDLERLSSLVSRVNKLGENFNQFGDKSKNSSEHQMTEAQMRAYATARDPKAKEIAKLEGKK</sequence>
<organism evidence="2">
    <name type="scientific">Siphoviridae sp. ctxc31</name>
    <dbReference type="NCBI Taxonomy" id="2826520"/>
    <lineage>
        <taxon>Viruses</taxon>
        <taxon>Duplodnaviria</taxon>
        <taxon>Heunggongvirae</taxon>
        <taxon>Uroviricota</taxon>
        <taxon>Caudoviricetes</taxon>
    </lineage>
</organism>
<name>A0A8S5MMQ2_9CAUD</name>
<feature type="compositionally biased region" description="Basic and acidic residues" evidence="1">
    <location>
        <begin position="155"/>
        <end position="168"/>
    </location>
</feature>
<feature type="compositionally biased region" description="Basic and acidic residues" evidence="1">
    <location>
        <begin position="234"/>
        <end position="244"/>
    </location>
</feature>
<proteinExistence type="predicted"/>
<feature type="region of interest" description="Disordered" evidence="1">
    <location>
        <begin position="230"/>
        <end position="270"/>
    </location>
</feature>
<protein>
    <submittedName>
        <fullName evidence="2">Uncharacterized protein</fullName>
    </submittedName>
</protein>
<feature type="region of interest" description="Disordered" evidence="1">
    <location>
        <begin position="146"/>
        <end position="169"/>
    </location>
</feature>
<reference evidence="2" key="1">
    <citation type="journal article" date="2021" name="Proc. Natl. Acad. Sci. U.S.A.">
        <title>A Catalog of Tens of Thousands of Viruses from Human Metagenomes Reveals Hidden Associations with Chronic Diseases.</title>
        <authorList>
            <person name="Tisza M.J."/>
            <person name="Buck C.B."/>
        </authorList>
    </citation>
    <scope>NUCLEOTIDE SEQUENCE</scope>
    <source>
        <strain evidence="2">Ctxc31</strain>
    </source>
</reference>
<dbReference type="EMBL" id="BK014938">
    <property type="protein sequence ID" value="DAD83484.1"/>
    <property type="molecule type" value="Genomic_DNA"/>
</dbReference>
<evidence type="ECO:0000256" key="1">
    <source>
        <dbReference type="SAM" id="MobiDB-lite"/>
    </source>
</evidence>
<feature type="compositionally biased region" description="Basic and acidic residues" evidence="1">
    <location>
        <begin position="256"/>
        <end position="270"/>
    </location>
</feature>
<accession>A0A8S5MMQ2</accession>